<dbReference type="PANTHER" id="PTHR45657">
    <property type="entry name" value="CRAL-TRIO DOMAIN-CONTAINING PROTEIN YKL091C-RELATED"/>
    <property type="match status" value="1"/>
</dbReference>
<dbReference type="SUPFAM" id="SSF46938">
    <property type="entry name" value="CRAL/TRIO N-terminal domain"/>
    <property type="match status" value="1"/>
</dbReference>
<dbReference type="InterPro" id="IPR011074">
    <property type="entry name" value="CRAL/TRIO_N_dom"/>
</dbReference>
<dbReference type="Gene3D" id="3.40.525.10">
    <property type="entry name" value="CRAL-TRIO lipid binding domain"/>
    <property type="match status" value="1"/>
</dbReference>
<reference evidence="3 4" key="1">
    <citation type="submission" date="2024-04" db="EMBL/GenBank/DDBJ databases">
        <authorList>
            <person name="Fracassetti M."/>
        </authorList>
    </citation>
    <scope>NUCLEOTIDE SEQUENCE [LARGE SCALE GENOMIC DNA]</scope>
</reference>
<feature type="domain" description="CRAL/TRIO N-terminal" evidence="2">
    <location>
        <begin position="11"/>
        <end position="36"/>
    </location>
</feature>
<dbReference type="Proteomes" id="UP001497516">
    <property type="component" value="Chromosome 4"/>
</dbReference>
<proteinExistence type="predicted"/>
<accession>A0AAV2ECW8</accession>
<evidence type="ECO:0000256" key="1">
    <source>
        <dbReference type="ARBA" id="ARBA00004184"/>
    </source>
</evidence>
<dbReference type="GO" id="GO:0012505">
    <property type="term" value="C:endomembrane system"/>
    <property type="evidence" value="ECO:0007669"/>
    <property type="project" value="UniProtKB-SubCell"/>
</dbReference>
<dbReference type="Pfam" id="PF03765">
    <property type="entry name" value="CRAL_TRIO_N"/>
    <property type="match status" value="1"/>
</dbReference>
<dbReference type="EMBL" id="OZ034817">
    <property type="protein sequence ID" value="CAL1383607.1"/>
    <property type="molecule type" value="Genomic_DNA"/>
</dbReference>
<evidence type="ECO:0000259" key="2">
    <source>
        <dbReference type="SMART" id="SM01100"/>
    </source>
</evidence>
<comment type="subcellular location">
    <subcellularLocation>
        <location evidence="1">Endomembrane system</location>
        <topology evidence="1">Peripheral membrane protein</topology>
    </subcellularLocation>
</comment>
<dbReference type="AlphaFoldDB" id="A0AAV2ECW8"/>
<organism evidence="3 4">
    <name type="scientific">Linum trigynum</name>
    <dbReference type="NCBI Taxonomy" id="586398"/>
    <lineage>
        <taxon>Eukaryota</taxon>
        <taxon>Viridiplantae</taxon>
        <taxon>Streptophyta</taxon>
        <taxon>Embryophyta</taxon>
        <taxon>Tracheophyta</taxon>
        <taxon>Spermatophyta</taxon>
        <taxon>Magnoliopsida</taxon>
        <taxon>eudicotyledons</taxon>
        <taxon>Gunneridae</taxon>
        <taxon>Pentapetalae</taxon>
        <taxon>rosids</taxon>
        <taxon>fabids</taxon>
        <taxon>Malpighiales</taxon>
        <taxon>Linaceae</taxon>
        <taxon>Linum</taxon>
    </lineage>
</organism>
<dbReference type="InterPro" id="IPR036865">
    <property type="entry name" value="CRAL-TRIO_dom_sf"/>
</dbReference>
<evidence type="ECO:0000313" key="4">
    <source>
        <dbReference type="Proteomes" id="UP001497516"/>
    </source>
</evidence>
<sequence>MNELLPERHDYYYMMLRFLKARKFDVEKAKHMWADMLQWRKEFGTDTIMEEFEFQELNEVLKYYNASDRS</sequence>
<dbReference type="PANTHER" id="PTHR45657:SF5">
    <property type="entry name" value="PHOSPHATIDYLINOSITOL_PHOSPHATIDYLCHOLINE TRANSFER PROTEIN SFH6"/>
    <property type="match status" value="1"/>
</dbReference>
<evidence type="ECO:0000313" key="3">
    <source>
        <dbReference type="EMBL" id="CAL1383607.1"/>
    </source>
</evidence>
<name>A0AAV2ECW8_9ROSI</name>
<gene>
    <name evidence="3" type="ORF">LTRI10_LOCUS24869</name>
</gene>
<protein>
    <recommendedName>
        <fullName evidence="2">CRAL/TRIO N-terminal domain-containing protein</fullName>
    </recommendedName>
</protein>
<dbReference type="InterPro" id="IPR036273">
    <property type="entry name" value="CRAL/TRIO_N_dom_sf"/>
</dbReference>
<dbReference type="InterPro" id="IPR051026">
    <property type="entry name" value="PI/PC_transfer"/>
</dbReference>
<keyword evidence="4" id="KW-1185">Reference proteome</keyword>
<dbReference type="SMART" id="SM01100">
    <property type="entry name" value="CRAL_TRIO_N"/>
    <property type="match status" value="1"/>
</dbReference>